<feature type="compositionally biased region" description="Basic and acidic residues" evidence="1">
    <location>
        <begin position="133"/>
        <end position="153"/>
    </location>
</feature>
<feature type="region of interest" description="Disordered" evidence="1">
    <location>
        <begin position="191"/>
        <end position="212"/>
    </location>
</feature>
<dbReference type="EMBL" id="JADMKS010000001">
    <property type="protein sequence ID" value="MBF6635418.1"/>
    <property type="molecule type" value="Genomic_DNA"/>
</dbReference>
<reference evidence="2" key="2">
    <citation type="submission" date="2022-09" db="EMBL/GenBank/DDBJ databases">
        <title>Rouxiella aceris sp. nov., isolated from tree sap and emended description of the genus Rhouxiella.</title>
        <authorList>
            <person name="Kim I.S."/>
        </authorList>
    </citation>
    <scope>NUCLEOTIDE SEQUENCE</scope>
    <source>
        <strain evidence="2">SAP-2</strain>
    </source>
</reference>
<feature type="compositionally biased region" description="Basic residues" evidence="1">
    <location>
        <begin position="157"/>
        <end position="166"/>
    </location>
</feature>
<feature type="region of interest" description="Disordered" evidence="1">
    <location>
        <begin position="113"/>
        <end position="166"/>
    </location>
</feature>
<evidence type="ECO:0000256" key="1">
    <source>
        <dbReference type="SAM" id="MobiDB-lite"/>
    </source>
</evidence>
<comment type="caution">
    <text evidence="2">The sequence shown here is derived from an EMBL/GenBank/DDBJ whole genome shotgun (WGS) entry which is preliminary data.</text>
</comment>
<protein>
    <submittedName>
        <fullName evidence="2">Uncharacterized protein</fullName>
    </submittedName>
</protein>
<evidence type="ECO:0000313" key="2">
    <source>
        <dbReference type="EMBL" id="MBF6635418.1"/>
    </source>
</evidence>
<dbReference type="Proteomes" id="UP000705283">
    <property type="component" value="Unassembled WGS sequence"/>
</dbReference>
<gene>
    <name evidence="2" type="ORF">ITX54_01885</name>
</gene>
<name>A0AA40WYH5_9GAMM</name>
<organism evidence="2 3">
    <name type="scientific">Rouxiella silvae</name>
    <dbReference type="NCBI Taxonomy" id="1646373"/>
    <lineage>
        <taxon>Bacteria</taxon>
        <taxon>Pseudomonadati</taxon>
        <taxon>Pseudomonadota</taxon>
        <taxon>Gammaproteobacteria</taxon>
        <taxon>Enterobacterales</taxon>
        <taxon>Yersiniaceae</taxon>
        <taxon>Rouxiella</taxon>
    </lineage>
</organism>
<evidence type="ECO:0000313" key="3">
    <source>
        <dbReference type="Proteomes" id="UP000705283"/>
    </source>
</evidence>
<dbReference type="RefSeq" id="WP_194977411.1">
    <property type="nucleotide sequence ID" value="NZ_JADMKS010000001.1"/>
</dbReference>
<reference evidence="2" key="1">
    <citation type="submission" date="2020-11" db="EMBL/GenBank/DDBJ databases">
        <authorList>
            <person name="Lee S.D."/>
        </authorList>
    </citation>
    <scope>NUCLEOTIDE SEQUENCE</scope>
    <source>
        <strain evidence="2">SAP-2</strain>
    </source>
</reference>
<accession>A0AA40WYH5</accession>
<proteinExistence type="predicted"/>
<sequence length="1845" mass="210392">MIKIKHSEATRIGIDARRLSFKNVSEKKNHKIDEKIKTVKNTDLTQTKYPARQPQKTTRNHAPLLIAMLIAVQPGRVKSQNNTQAGQAIMPRPGSHSQATTVMKPVINKQVNITPNVNKKGDYQSRGRHGLSSRKEVEQRHDKKRYGRSERISPPHVYRKKGQKLSHKKNALELSEDFSLLLRVKKDTSNQYAGRGSGYGSGPQRTDKSALNPAKIPPIVYDQNNMYIPPVNDKVTTDRFPICLSRNVSSLANESIALPYGELESHAWSASDINWNNKIAEYYILSTQKETIRLLGLNAWITENTEIDVKLILAAFINIFKRDALFDSYNFVIDSYEYSILINTMFRDMECVEEKEKLINELISMTNRGYWVSTIFYKAINDADSTLLLPSINSFYQSLNKDTPINALSLFHYRELSKLNEFRADSSSYTGVIKSLNDNEFAALKHLFNSQILETFPLAVGLMKDSSIDEVYGKMTRPNDYLLFSVEGFLLNFGAVCAQEFGLDVSVFEQPQMLQYIAIRTLLDLAPPLWPHNSEKLFTAYFQANSDALEKELSSSFYYTVIGFMLLMSDLVTFYTKAYNLVNALKTFSEGIHQFNATTFTEEKFNKLSNALSIEIYKYCQYNLYSMTAPERKFIEVAISDKDSTVKILKLMLNWRVNNEENKMSLGSLLTVQNADDSIFRAYLLSPSIISSNLVSPGLIRLPNAVYVDNDVIKIVSHHQSYFSEVFNSMEILSKKSKSFNFSLADERILPPEISEEKKWITAVANFTAGELKGIAEEGEMLRHAFTHRRNMPNTEQSSMLKDVVVNIASFIPFSSCIWAAFDLNKILPMVEEPKPVVVDNKDTVVDLALNSLGCTADFISMGSSTAFNDIVKAINRIKEGLTEKLYAKTSKEFLKEAFSLKNRESDKTAQMALFKDEPLLMKHILKKEFYHKPPQKLLPKDIPGDYIYSGTLVDNPTSSIVIGFMFKGEMKMYAIDPVSKVLTRKSARFERENQGSWMVDAEIEVRSNEFIRNIDRWDGYYAAVMKDVEFTRLEGYAIENSAFNSIYPTTHEVVDKPGLYGIEMSETLFLKRKDVYLRVKKTAEENVYTVVAENAPNDLYINIKFEAAVGLNVISNNLIKVKRPEEIMGDLIKMDSSENPYFIDDVILARLTPAGSYQMELVSVSLSPYNYKDKLIIMLKDNNDGLHYRLGPNKDGEFTPLPAEEKSTLTELCRVTRGLTDSEPGCSHWTAVTLSPSKKNSQRHRDLDDVYKSKLEYMNRIPATWDMMEWLQRLDHFSNDAAKSGVIRKYCHEEGAKNLEKLGVNDVVDKINLVEFLGISNFNDNFESLTMSELEKIRRFWNEAAYHLKHDNKNDDRIFASDAANELAEIANGLASASFLFDGELYHDYSMLRMEYIDKYKFNEEAIASILWSRRVSKGTLENKEVRLKPFIKFNVEDDRLIYQKGQDWYGVVYGPATAEDFRTKYPVQSKSISDAVKQIRDIGKAFKKEKSQLWEFFYQYTHISKNSLSKEMQGNIERIFKRVYKASKNFEEKNIIPFKEVSKKSLPVSFLNSYDKERFVFDNHIFGFTTQQNAKIYFGINNVQEGESLLNTGLHELAHNVGGPGLGHIEIYFRDGEHFLSPTRRDSPSRRGELLSKSPRAFAYFVARSAHTFNSYLFKLKQSLLHELELKIESLAETNSANRFFFASWKKNLEVLTAGGGGLRSPIALRINEIKTLLGSIDAVNQPHKTLNIKNKKLIQKTVDFIYAPGNEEHLVNVLVMNPDFISAFMQYVALDSAQNPRSSKRVVRSTDNAVSNNTAIISNEIISNIAELLMSDLLLNPPEQGCVEPEVTPPMEIRVFGH</sequence>